<accession>A0A6P5NMW9</accession>
<dbReference type="PANTHER" id="PTHR15503">
    <property type="entry name" value="LDOC1 RELATED"/>
    <property type="match status" value="1"/>
</dbReference>
<evidence type="ECO:0000313" key="1">
    <source>
        <dbReference type="Proteomes" id="UP000515211"/>
    </source>
</evidence>
<dbReference type="KEGG" id="adu:107484199"/>
<name>A0A6P5NMW9_ARADU</name>
<evidence type="ECO:0000313" key="2">
    <source>
        <dbReference type="RefSeq" id="XP_020997191.1"/>
    </source>
</evidence>
<dbReference type="InterPro" id="IPR043502">
    <property type="entry name" value="DNA/RNA_pol_sf"/>
</dbReference>
<keyword evidence="1" id="KW-1185">Reference proteome</keyword>
<sequence length="313" mass="35439">MEHALQAQHVLNNQFVEFAAYQLLEEYQGGLRDTITIVVAPFEIQGFFELVNKARVVEECAKKVAVVRDPRGGNNNKGRGKYIQPRGQNFKRGVQAPQLPQCQGNIRRPIYDHFQLEIGRIGCFIYGFPGHMARDYTHWRNPNVGRNQQQGRVFAVDASDAAKADPLMRGICLIGYKILTAVTRSGCRQISFMVEDREFVHNLICLPMVGLEMILGFDCKKECQGYMLLAANTLGDEQRLDQILVVREFPEVFSEDIPKFLPQRVIEFAIDLVLGAGPMSITLYLVALIELAELKAQLEELLNKRFIRPSVSP</sequence>
<protein>
    <submittedName>
        <fullName evidence="2">Uncharacterized protein LOC107484199</fullName>
    </submittedName>
</protein>
<gene>
    <name evidence="2" type="primary">LOC107484199</name>
</gene>
<dbReference type="SUPFAM" id="SSF56672">
    <property type="entry name" value="DNA/RNA polymerases"/>
    <property type="match status" value="1"/>
</dbReference>
<dbReference type="Gene3D" id="3.10.10.10">
    <property type="entry name" value="HIV Type 1 Reverse Transcriptase, subunit A, domain 1"/>
    <property type="match status" value="1"/>
</dbReference>
<dbReference type="PANTHER" id="PTHR15503:SF45">
    <property type="entry name" value="RNA-DIRECTED DNA POLYMERASE HOMOLOG"/>
    <property type="match status" value="1"/>
</dbReference>
<dbReference type="GeneID" id="107484199"/>
<dbReference type="RefSeq" id="XP_020997191.1">
    <property type="nucleotide sequence ID" value="XM_021141532.1"/>
</dbReference>
<dbReference type="Proteomes" id="UP000515211">
    <property type="component" value="Chromosome 4"/>
</dbReference>
<dbReference type="AlphaFoldDB" id="A0A6P5NMW9"/>
<dbReference type="InterPro" id="IPR032567">
    <property type="entry name" value="RTL1-rel"/>
</dbReference>
<reference evidence="1" key="1">
    <citation type="journal article" date="2016" name="Nat. Genet.">
        <title>The genome sequences of Arachis duranensis and Arachis ipaensis, the diploid ancestors of cultivated peanut.</title>
        <authorList>
            <person name="Bertioli D.J."/>
            <person name="Cannon S.B."/>
            <person name="Froenicke L."/>
            <person name="Huang G."/>
            <person name="Farmer A.D."/>
            <person name="Cannon E.K."/>
            <person name="Liu X."/>
            <person name="Gao D."/>
            <person name="Clevenger J."/>
            <person name="Dash S."/>
            <person name="Ren L."/>
            <person name="Moretzsohn M.C."/>
            <person name="Shirasawa K."/>
            <person name="Huang W."/>
            <person name="Vidigal B."/>
            <person name="Abernathy B."/>
            <person name="Chu Y."/>
            <person name="Niederhuth C.E."/>
            <person name="Umale P."/>
            <person name="Araujo A.C."/>
            <person name="Kozik A."/>
            <person name="Kim K.D."/>
            <person name="Burow M.D."/>
            <person name="Varshney R.K."/>
            <person name="Wang X."/>
            <person name="Zhang X."/>
            <person name="Barkley N."/>
            <person name="Guimaraes P.M."/>
            <person name="Isobe S."/>
            <person name="Guo B."/>
            <person name="Liao B."/>
            <person name="Stalker H.T."/>
            <person name="Schmitz R.J."/>
            <person name="Scheffler B.E."/>
            <person name="Leal-Bertioli S.C."/>
            <person name="Xun X."/>
            <person name="Jackson S.A."/>
            <person name="Michelmore R."/>
            <person name="Ozias-Akins P."/>
        </authorList>
    </citation>
    <scope>NUCLEOTIDE SEQUENCE [LARGE SCALE GENOMIC DNA]</scope>
    <source>
        <strain evidence="1">cv. V14167</strain>
    </source>
</reference>
<proteinExistence type="predicted"/>
<reference evidence="2" key="2">
    <citation type="submission" date="2025-08" db="UniProtKB">
        <authorList>
            <consortium name="RefSeq"/>
        </authorList>
    </citation>
    <scope>IDENTIFICATION</scope>
    <source>
        <tissue evidence="2">Whole plant</tissue>
    </source>
</reference>
<dbReference type="Pfam" id="PF08284">
    <property type="entry name" value="RVP_2"/>
    <property type="match status" value="1"/>
</dbReference>
<organism evidence="1 2">
    <name type="scientific">Arachis duranensis</name>
    <name type="common">Wild peanut</name>
    <dbReference type="NCBI Taxonomy" id="130453"/>
    <lineage>
        <taxon>Eukaryota</taxon>
        <taxon>Viridiplantae</taxon>
        <taxon>Streptophyta</taxon>
        <taxon>Embryophyta</taxon>
        <taxon>Tracheophyta</taxon>
        <taxon>Spermatophyta</taxon>
        <taxon>Magnoliopsida</taxon>
        <taxon>eudicotyledons</taxon>
        <taxon>Gunneridae</taxon>
        <taxon>Pentapetalae</taxon>
        <taxon>rosids</taxon>
        <taxon>fabids</taxon>
        <taxon>Fabales</taxon>
        <taxon>Fabaceae</taxon>
        <taxon>Papilionoideae</taxon>
        <taxon>50 kb inversion clade</taxon>
        <taxon>dalbergioids sensu lato</taxon>
        <taxon>Dalbergieae</taxon>
        <taxon>Pterocarpus clade</taxon>
        <taxon>Arachis</taxon>
    </lineage>
</organism>